<feature type="transmembrane region" description="Helical" evidence="1">
    <location>
        <begin position="94"/>
        <end position="112"/>
    </location>
</feature>
<evidence type="ECO:0000256" key="1">
    <source>
        <dbReference type="SAM" id="Phobius"/>
    </source>
</evidence>
<feature type="transmembrane region" description="Helical" evidence="1">
    <location>
        <begin position="36"/>
        <end position="54"/>
    </location>
</feature>
<organism evidence="2 3">
    <name type="scientific">Georgenia soli</name>
    <dbReference type="NCBI Taxonomy" id="638953"/>
    <lineage>
        <taxon>Bacteria</taxon>
        <taxon>Bacillati</taxon>
        <taxon>Actinomycetota</taxon>
        <taxon>Actinomycetes</taxon>
        <taxon>Micrococcales</taxon>
        <taxon>Bogoriellaceae</taxon>
        <taxon>Georgenia</taxon>
    </lineage>
</organism>
<evidence type="ECO:0000313" key="2">
    <source>
        <dbReference type="EMBL" id="PFG40520.1"/>
    </source>
</evidence>
<dbReference type="RefSeq" id="WP_098484421.1">
    <property type="nucleotide sequence ID" value="NZ_PDJI01000004.1"/>
</dbReference>
<evidence type="ECO:0008006" key="4">
    <source>
        <dbReference type="Google" id="ProtNLM"/>
    </source>
</evidence>
<keyword evidence="3" id="KW-1185">Reference proteome</keyword>
<gene>
    <name evidence="2" type="ORF">ATJ97_3050</name>
</gene>
<name>A0A2A9EQK1_9MICO</name>
<evidence type="ECO:0000313" key="3">
    <source>
        <dbReference type="Proteomes" id="UP000222106"/>
    </source>
</evidence>
<reference evidence="2 3" key="1">
    <citation type="submission" date="2017-10" db="EMBL/GenBank/DDBJ databases">
        <title>Sequencing the genomes of 1000 actinobacteria strains.</title>
        <authorList>
            <person name="Klenk H.-P."/>
        </authorList>
    </citation>
    <scope>NUCLEOTIDE SEQUENCE [LARGE SCALE GENOMIC DNA]</scope>
    <source>
        <strain evidence="2 3">DSM 21838</strain>
    </source>
</reference>
<keyword evidence="1" id="KW-0812">Transmembrane</keyword>
<comment type="caution">
    <text evidence="2">The sequence shown here is derived from an EMBL/GenBank/DDBJ whole genome shotgun (WGS) entry which is preliminary data.</text>
</comment>
<dbReference type="EMBL" id="PDJI01000004">
    <property type="protein sequence ID" value="PFG40520.1"/>
    <property type="molecule type" value="Genomic_DNA"/>
</dbReference>
<dbReference type="OrthoDB" id="3830423at2"/>
<proteinExistence type="predicted"/>
<keyword evidence="1" id="KW-0472">Membrane</keyword>
<dbReference type="Proteomes" id="UP000222106">
    <property type="component" value="Unassembled WGS sequence"/>
</dbReference>
<dbReference type="AlphaFoldDB" id="A0A2A9EQK1"/>
<sequence>MDILAGIFVVIHMIGWAIVLGGALTNMREPRIARGVTHGALTALVAGVIVVGLTEMSGGDVNNIKIAVKLVVALVITAMAFWGARNQERVTRGFLGGLAGLTVLNIAVAVLWS</sequence>
<accession>A0A2A9EQK1</accession>
<protein>
    <recommendedName>
        <fullName evidence="4">Integral membrane protein</fullName>
    </recommendedName>
</protein>
<keyword evidence="1" id="KW-1133">Transmembrane helix</keyword>
<feature type="transmembrane region" description="Helical" evidence="1">
    <location>
        <begin position="66"/>
        <end position="82"/>
    </location>
</feature>
<feature type="transmembrane region" description="Helical" evidence="1">
    <location>
        <begin position="6"/>
        <end position="24"/>
    </location>
</feature>